<feature type="domain" description="DUF2207" evidence="2">
    <location>
        <begin position="32"/>
        <end position="217"/>
    </location>
</feature>
<keyword evidence="1" id="KW-1133">Transmembrane helix</keyword>
<evidence type="ECO:0000313" key="5">
    <source>
        <dbReference type="Proteomes" id="UP000235649"/>
    </source>
</evidence>
<reference evidence="4 5" key="1">
    <citation type="submission" date="2017-05" db="EMBL/GenBank/DDBJ databases">
        <title>Lactobacillus nurukis nov., sp. nov., isolated from nuruk.</title>
        <authorList>
            <person name="Kim S.-J."/>
        </authorList>
    </citation>
    <scope>NUCLEOTIDE SEQUENCE [LARGE SCALE GENOMIC DNA]</scope>
    <source>
        <strain evidence="4 5">SYF10-1a</strain>
    </source>
</reference>
<dbReference type="AlphaFoldDB" id="A0A2N7AWR4"/>
<gene>
    <name evidence="4" type="ORF">CBP76_01660</name>
</gene>
<sequence>MMRKILETMFICLGIFLFFQFPTIVKASGNYQIEKYNIKADIQKNGDIELTQKIDYQFNGDFHGVYYNQSIKGSKGATDPEVYIKKGKQTTKLMPNDSGQNNTFKVNRTNNLMKLKVYHTTSNDNLTFVYKYRLLGMVTNYRDTAELNWLVINQGWDKNLHNVKIAINLPQRNIPELKAWSHGPLSGYTKVDQKKARVVMTLGIIPAHDHVETHMIFPTDVTSDNPNVINKDKKSKILNQEKQLVLNANASRKRRIWIYRSLMIFGALVLMIIYLVRLVGFLKNRGNKHIIPTPLYHSFNEPRFLPSFTKILLDRSDKADSLGLTADLLVEVGKRRMKIEKFGSTYEIIALKEPSNSFFKYLIEEIGDGKKVNLRQIKSAGQSFKRKKLNQEFDKWSKNAAKGRKKYFDQENIDIVDDFRFMAIAISIISAVIFVISLIFNRNVLLTAVVLAVLISISWLIWIGAKKKITPYSDLGEEEVNQILAFKRMLKDIDDIKMAEVGDLILWEQFLPYAVVFGVSDKVIKALKINFSTEEINQSLIVPFYFGANSFISSGASSFQSSFTSALTSGAGSSSSISGGSGGFTGGSSGGFGGGSGGAF</sequence>
<name>A0A2N7AWR4_9LACO</name>
<evidence type="ECO:0000313" key="4">
    <source>
        <dbReference type="EMBL" id="PMD73214.1"/>
    </source>
</evidence>
<protein>
    <recommendedName>
        <fullName evidence="6">DUF2207 domain-containing protein</fullName>
    </recommendedName>
</protein>
<dbReference type="InterPro" id="IPR048389">
    <property type="entry name" value="YciQ-like_C"/>
</dbReference>
<evidence type="ECO:0000259" key="3">
    <source>
        <dbReference type="Pfam" id="PF20990"/>
    </source>
</evidence>
<feature type="domain" description="Predicted membrane protein YciQ-like C-terminal" evidence="3">
    <location>
        <begin position="301"/>
        <end position="527"/>
    </location>
</feature>
<proteinExistence type="predicted"/>
<comment type="caution">
    <text evidence="4">The sequence shown here is derived from an EMBL/GenBank/DDBJ whole genome shotgun (WGS) entry which is preliminary data.</text>
</comment>
<organism evidence="4 5">
    <name type="scientific">Companilactobacillus nuruki</name>
    <dbReference type="NCBI Taxonomy" id="1993540"/>
    <lineage>
        <taxon>Bacteria</taxon>
        <taxon>Bacillati</taxon>
        <taxon>Bacillota</taxon>
        <taxon>Bacilli</taxon>
        <taxon>Lactobacillales</taxon>
        <taxon>Lactobacillaceae</taxon>
        <taxon>Companilactobacillus</taxon>
    </lineage>
</organism>
<dbReference type="OrthoDB" id="2138002at2"/>
<dbReference type="InterPro" id="IPR018702">
    <property type="entry name" value="DUF2207"/>
</dbReference>
<evidence type="ECO:0000259" key="2">
    <source>
        <dbReference type="Pfam" id="PF09972"/>
    </source>
</evidence>
<keyword evidence="1" id="KW-0472">Membrane</keyword>
<dbReference type="Pfam" id="PF09972">
    <property type="entry name" value="DUF2207"/>
    <property type="match status" value="1"/>
</dbReference>
<feature type="transmembrane region" description="Helical" evidence="1">
    <location>
        <begin position="446"/>
        <end position="465"/>
    </location>
</feature>
<evidence type="ECO:0000256" key="1">
    <source>
        <dbReference type="SAM" id="Phobius"/>
    </source>
</evidence>
<evidence type="ECO:0008006" key="6">
    <source>
        <dbReference type="Google" id="ProtNLM"/>
    </source>
</evidence>
<feature type="transmembrane region" description="Helical" evidence="1">
    <location>
        <begin position="421"/>
        <end position="440"/>
    </location>
</feature>
<keyword evidence="5" id="KW-1185">Reference proteome</keyword>
<dbReference type="Proteomes" id="UP000235649">
    <property type="component" value="Unassembled WGS sequence"/>
</dbReference>
<keyword evidence="1" id="KW-0812">Transmembrane</keyword>
<accession>A0A2N7AWR4</accession>
<feature type="transmembrane region" description="Helical" evidence="1">
    <location>
        <begin position="257"/>
        <end position="279"/>
    </location>
</feature>
<dbReference type="EMBL" id="NIPR01000004">
    <property type="protein sequence ID" value="PMD73214.1"/>
    <property type="molecule type" value="Genomic_DNA"/>
</dbReference>
<dbReference type="Pfam" id="PF20990">
    <property type="entry name" value="DUF2207_C"/>
    <property type="match status" value="1"/>
</dbReference>